<comment type="domain">
    <text evidence="32">The YXXL motif is involved in determining the exact site of viral release at the surface of infected mononuclear cells and promotes endocytosis. YXXL and di-leucine endocytosis motifs interact directly or indirectly with the clathrin adapter complexes, opperate independently, and their activities are not additive.</text>
</comment>
<comment type="subunit">
    <text evidence="32">The mature envelope protein (Env) consists of a homotrimer of non-covalently associated gp120-gp41 heterodimers. The resulting complex protrudes from the virus surface as a spike. There seems to be as few as 10 spikes on the average virion. Surface protein gp120 interacts with host CD4, CCR5 and CXCR4. Gp120 also interacts with the C-type lectins CD209/DC-SIGN and CLEC4M/DC-SIGNR (collectively referred to as DC-SIGN(R)). Gp120 and gp41 interact with GalCer. Gp120 interacts with host ITGA4/ITGB7 complex; on CD4+ T-cells, this interaction results in rapid activation of integrin ITGAL/LFA-1, which facilitates efficient cell-to-cell spreading of HIV-1. Gp120 interacts with cell-associated heparan sulfate; this interaction increases virus infectivity on permissive cells and may be involved in infection of CD4- cells.</text>
</comment>
<feature type="topological domain" description="Cytoplasmic" evidence="32">
    <location>
        <begin position="690"/>
        <end position="847"/>
    </location>
</feature>
<evidence type="ECO:0000256" key="9">
    <source>
        <dbReference type="ARBA" id="ARBA00022511"/>
    </source>
</evidence>
<feature type="region of interest" description="CD4-binding loop" evidence="32">
    <location>
        <begin position="353"/>
        <end position="363"/>
    </location>
</feature>
<keyword evidence="11 32" id="KW-0945">Host-virus interaction</keyword>
<evidence type="ECO:0000259" key="36">
    <source>
        <dbReference type="Pfam" id="PF00517"/>
    </source>
</evidence>
<keyword evidence="12 32" id="KW-1162">Viral penetration into host cytoplasm</keyword>
<dbReference type="SUPFAM" id="SSF56502">
    <property type="entry name" value="gp120 core"/>
    <property type="match status" value="2"/>
</dbReference>
<keyword evidence="27 32" id="KW-1015">Disulfide bond</keyword>
<keyword evidence="14 32" id="KW-0812">Transmembrane</keyword>
<dbReference type="GO" id="GO:1903911">
    <property type="term" value="P:positive regulation of receptor clustering"/>
    <property type="evidence" value="ECO:0007669"/>
    <property type="project" value="UniProtKB-UniRule"/>
</dbReference>
<evidence type="ECO:0000256" key="27">
    <source>
        <dbReference type="ARBA" id="ARBA00023157"/>
    </source>
</evidence>
<evidence type="ECO:0000256" key="6">
    <source>
        <dbReference type="ARBA" id="ARBA00004650"/>
    </source>
</evidence>
<dbReference type="FunFam" id="2.170.40.20:FF:000004">
    <property type="entry name" value="Envelope glycoprotein gp160"/>
    <property type="match status" value="1"/>
</dbReference>
<accession>A0A1L4CSH9</accession>
<dbReference type="EMBL" id="KY229680">
    <property type="protein sequence ID" value="API99084.1"/>
    <property type="molecule type" value="Genomic_DNA"/>
</dbReference>
<feature type="region of interest" description="V2" evidence="32">
    <location>
        <begin position="148"/>
        <end position="187"/>
    </location>
</feature>
<comment type="domain">
    <text evidence="32">The CD4-binding region is targeted by the antibody b12.</text>
</comment>
<keyword evidence="8 32" id="KW-1170">Fusion of virus membrane with host endosomal membrane</keyword>
<dbReference type="FunFam" id="2.170.40.20:FF:000003">
    <property type="entry name" value="Envelope glycoprotein gp160"/>
    <property type="match status" value="1"/>
</dbReference>
<feature type="disulfide bond" evidence="32">
    <location>
        <begin position="219"/>
        <end position="230"/>
    </location>
</feature>
<keyword evidence="19 32" id="KW-1043">Host membrane</keyword>
<evidence type="ECO:0000256" key="7">
    <source>
        <dbReference type="ARBA" id="ARBA00022506"/>
    </source>
</evidence>
<evidence type="ECO:0000256" key="20">
    <source>
        <dbReference type="ARBA" id="ARBA00022879"/>
    </source>
</evidence>
<gene>
    <name evidence="32 37" type="primary">env</name>
</gene>
<evidence type="ECO:0000256" key="8">
    <source>
        <dbReference type="ARBA" id="ARBA00022510"/>
    </source>
</evidence>
<comment type="similarity">
    <text evidence="32">Belongs to the HIV-1 env protein family.</text>
</comment>
<dbReference type="InterPro" id="IPR036377">
    <property type="entry name" value="Gp120_core_sf"/>
</dbReference>
<evidence type="ECO:0000256" key="15">
    <source>
        <dbReference type="ARBA" id="ARBA00022703"/>
    </source>
</evidence>
<evidence type="ECO:0000256" key="16">
    <source>
        <dbReference type="ARBA" id="ARBA00022729"/>
    </source>
</evidence>
<comment type="domain">
    <text evidence="32">The membrane proximal external region (MPER) present in gp41 is a tryptophan-rich region recognized by the antibodies 2F5, Z13, and 4E10. MPER seems to play a role in fusion.</text>
</comment>
<dbReference type="Gene3D" id="1.20.5.490">
    <property type="entry name" value="Single helix bin"/>
    <property type="match status" value="1"/>
</dbReference>
<proteinExistence type="inferred from homology"/>
<dbReference type="GO" id="GO:0020002">
    <property type="term" value="C:host cell plasma membrane"/>
    <property type="evidence" value="ECO:0007669"/>
    <property type="project" value="UniProtKB-SubCell"/>
</dbReference>
<keyword evidence="26 32" id="KW-0564">Palmitate</keyword>
<comment type="domain">
    <text evidence="32">Some of the most genetically diverse regions of the viral genome are present in Env. They are called variable regions 1 through 5 (V1 through V5). Coreceptor usage of gp120 is determined mainly by the primary structure of the third variable region (V3) in the outer domain of gp120. The sequence of V3 determines which coreceptor, CCR5 and/or CXCR4 (corresponding to R5/macrophage, X4/T cell and R5X4/T cell and macrophage tropism), is used to trigger the fusion potential of the Env complex, and hence which cells the virus can infect. Binding to CCR5 involves a region adjacent in addition to V3.</text>
</comment>
<evidence type="ECO:0000256" key="30">
    <source>
        <dbReference type="ARBA" id="ARBA00023288"/>
    </source>
</evidence>
<evidence type="ECO:0000256" key="17">
    <source>
        <dbReference type="ARBA" id="ARBA00022804"/>
    </source>
</evidence>
<keyword evidence="7 32" id="KW-1168">Fusion of virus membrane with host membrane</keyword>
<feature type="region of interest" description="Disordered" evidence="34">
    <location>
        <begin position="703"/>
        <end position="722"/>
    </location>
</feature>
<evidence type="ECO:0000256" key="13">
    <source>
        <dbReference type="ARBA" id="ARBA00022685"/>
    </source>
</evidence>
<comment type="caution">
    <text evidence="32 33">Lacks conserved residue(s) required for the propagation of feature annotation.</text>
</comment>
<protein>
    <recommendedName>
        <fullName evidence="32">Envelope glycoprotein gp160</fullName>
    </recommendedName>
    <alternativeName>
        <fullName evidence="32">Env polyprotein</fullName>
    </alternativeName>
    <component>
        <recommendedName>
            <fullName evidence="32">Surface protein gp120</fullName>
            <shortName evidence="32">SU</shortName>
        </recommendedName>
        <alternativeName>
            <fullName evidence="32">Glycoprotein 120</fullName>
            <shortName evidence="32">gp120</shortName>
        </alternativeName>
    </component>
    <component>
        <recommendedName>
            <fullName evidence="32">Transmembrane protein gp41</fullName>
            <shortName evidence="32">TM</shortName>
        </recommendedName>
        <alternativeName>
            <fullName evidence="32">Glycoprotein 41</fullName>
            <shortName evidence="32">gp41</shortName>
        </alternativeName>
    </component>
</protein>
<dbReference type="GO" id="GO:0019064">
    <property type="term" value="P:fusion of virus membrane with host plasma membrane"/>
    <property type="evidence" value="ECO:0007669"/>
    <property type="project" value="UniProtKB-UniRule"/>
</dbReference>
<dbReference type="GO" id="GO:0075512">
    <property type="term" value="P:clathrin-dependent endocytosis of virus by host cell"/>
    <property type="evidence" value="ECO:0007669"/>
    <property type="project" value="UniProtKB-UniRule"/>
</dbReference>
<feature type="lipid moiety-binding region" description="S-palmitoyl cysteine; by host" evidence="32">
    <location>
        <position position="828"/>
    </location>
</feature>
<dbReference type="GO" id="GO:0052031">
    <property type="term" value="P:symbiont-mediated perturbation of host defense response"/>
    <property type="evidence" value="ECO:0007669"/>
    <property type="project" value="UniProtKB-UniRule"/>
</dbReference>
<feature type="disulfide bond" evidence="32">
    <location>
        <begin position="582"/>
        <end position="588"/>
    </location>
</feature>
<keyword evidence="24 32" id="KW-0175">Coiled coil</keyword>
<feature type="short sequence motif" description="Di-leucine internalization motif" evidence="32">
    <location>
        <begin position="846"/>
        <end position="847"/>
    </location>
</feature>
<feature type="disulfide bond" evidence="32">
    <location>
        <begin position="209"/>
        <end position="238"/>
    </location>
</feature>
<keyword evidence="21 32" id="KW-1164">Virus endocytosis by host</keyword>
<feature type="lipid moiety-binding region" description="S-palmitoyl cysteine; by host" evidence="32">
    <location>
        <position position="748"/>
    </location>
</feature>
<dbReference type="InterPro" id="IPR000328">
    <property type="entry name" value="GP41-like"/>
</dbReference>
<feature type="domain" description="Human immunodeficiency virus 1 envelope glycoprotein Gp120" evidence="35">
    <location>
        <begin position="33"/>
        <end position="141"/>
    </location>
</feature>
<name>A0A1L4CSH9_HV1</name>
<dbReference type="GO" id="GO:0019062">
    <property type="term" value="P:virion attachment to host cell"/>
    <property type="evidence" value="ECO:0007669"/>
    <property type="project" value="UniProtKB-UniRule"/>
</dbReference>
<dbReference type="Pfam" id="PF00516">
    <property type="entry name" value="GP120"/>
    <property type="match status" value="2"/>
</dbReference>
<dbReference type="FunFam" id="1.10.287.210:FF:000001">
    <property type="entry name" value="Envelope glycoprotein gp160"/>
    <property type="match status" value="1"/>
</dbReference>
<evidence type="ECO:0000259" key="35">
    <source>
        <dbReference type="Pfam" id="PF00516"/>
    </source>
</evidence>
<keyword evidence="18 32" id="KW-0946">Virion</keyword>
<evidence type="ECO:0000256" key="12">
    <source>
        <dbReference type="ARBA" id="ARBA00022595"/>
    </source>
</evidence>
<evidence type="ECO:0000256" key="24">
    <source>
        <dbReference type="ARBA" id="ARBA00023054"/>
    </source>
</evidence>
<comment type="function">
    <text evidence="32">Surface protein gp120: Attaches the virus to the host lymphoid cell by binding to the primary receptor CD4. This interaction induces a structural rearrangement creating a high affinity binding site for a chemokine coreceptor like CXCR4 and/or CCR5. Acts as a ligand for CD209/DC-SIGN and CLEC4M/DC-SIGNR, which are respectively found on dendritic cells (DCs), and on endothelial cells of liver sinusoids and lymph node sinuses. These interactions allow capture of viral particles at mucosal surfaces by these cells and subsequent transmission to permissive cells. HIV subverts the migration properties of dendritic cells to gain access to CD4+ T-cells in lymph nodes. Virus transmission to permissive T-cells occurs either in trans (without DCs infection, through viral capture and transmission), or in cis (following DCs productive infection, through the usual CD4-gp120 interaction), thereby inducing a robust infection. In trans infection, bound virions remain infectious over days and it is proposed that they are not degraded, but protected in non-lysosomal acidic organelles within the DCs close to the cell membrane thus contributing to the viral infectious potential during DCs' migration from the periphery to the lymphoid tissues. On arrival at lymphoid tissues, intact virions recycle back to DCs' cell surface allowing virus transmission to CD4+ T-cells.</text>
</comment>
<comment type="PTM">
    <text evidence="32">Palmitoylation of the transmembrane protein and of Env polyprotein (prior to its proteolytic cleavage) is essential for their association with host cell membrane lipid rafts. Palmitoylation is therefore required for envelope trafficking to classical lipid rafts, but not for viral replication.</text>
</comment>
<dbReference type="Pfam" id="PF00517">
    <property type="entry name" value="GP41"/>
    <property type="match status" value="1"/>
</dbReference>
<dbReference type="InterPro" id="IPR037527">
    <property type="entry name" value="Gp160"/>
</dbReference>
<keyword evidence="10 32" id="KW-1165">Clathrin-mediated endocytosis of virus by host</keyword>
<dbReference type="Gene3D" id="2.170.40.20">
    <property type="entry name" value="Human immunodeficiency virus 1, Gp160, envelope glycoprotein"/>
    <property type="match status" value="2"/>
</dbReference>
<keyword evidence="13 32" id="KW-0165">Cleavage on pair of basic residues</keyword>
<evidence type="ECO:0000256" key="32">
    <source>
        <dbReference type="HAMAP-Rule" id="MF_04083"/>
    </source>
</evidence>
<dbReference type="GO" id="GO:1903908">
    <property type="term" value="P:positive regulation of plasma membrane raft polarization"/>
    <property type="evidence" value="ECO:0007669"/>
    <property type="project" value="UniProtKB-UniRule"/>
</dbReference>
<feature type="domain" description="Human immunodeficiency virus 1 envelope glycoprotein Gp120" evidence="35">
    <location>
        <begin position="143"/>
        <end position="495"/>
    </location>
</feature>
<comment type="function">
    <text evidence="32">Transmembrane protein gp41: Acts as a class I viral fusion protein. Under the current model, the protein has at least 3 conformational states: pre-fusion native state, pre-hairpin intermediate state, and post-fusion hairpin state. During fusion of viral and target intracellular membranes, the coiled coil regions (heptad repeats) assume a trimer-of-hairpins structure, positioning the fusion peptide in close proximity to the C-terminal region of the ectodomain. The formation of this structure appears to drive apposition and subsequent fusion of viral and target cell membranes. Complete fusion occurs in host cell endosomes and is dynamin-dependent, however some lipid transfer might occur at the plasma membrane. The virus undergoes clathrin-dependent internalization long before endosomal fusion, thus minimizing the surface exposure of conserved viral epitopes during fusion and reducing the efficacy of inhibitors targeting these epitopes. Membranes fusion leads to delivery of the nucleocapsid into the cytoplasm.</text>
</comment>
<comment type="miscellaneous">
    <text evidence="32">Inhibitors targeting HIV-1 viral envelope proteins are used as antiretroviral drugs. Attachment of virions to the cell surface via non-specific interactions and CD4 binding can be blocked by inhibitors that include cyanovirin-N, cyclotriazadisulfonamide analogs, PRO 2000, TNX 355 and PRO 542. In addition, BMS 806 can block CD4-induced conformational changes. Env interactions with the coreceptor molecules can be targeted by CCR5 antagonists including SCH-D, maraviroc (UK 427857) and aplaviroc (GW 873140), and the CXCR4 antagonist AMD 070. Fusion of viral and cellular membranes can be inhibited by peptides such as enfuvirtide and tifuvirtide (T 1249). Resistance to inhibitors associated with mutations in Env are observed. Most of the time, single mutations confer only a modest reduction in drug susceptibility. Combination of several mutations is usually required to develop a high-level drug resistance.</text>
</comment>
<evidence type="ECO:0000256" key="18">
    <source>
        <dbReference type="ARBA" id="ARBA00022844"/>
    </source>
</evidence>
<feature type="domain" description="Retroviral envelope protein GP41-like" evidence="36">
    <location>
        <begin position="514"/>
        <end position="704"/>
    </location>
</feature>
<comment type="PTM">
    <text evidence="32">Specific enzymatic cleavages in vivo yield mature proteins. Envelope glycoproteins are synthesized as a inactive precursor that is heavily N-glycosylated and processed likely by host cell furin in the Golgi to yield the mature SU and TM proteins. The cleavage site between SU and TM requires the minimal sequence [KR]-X-[KR]-R. About 2 of the 9 disulfide bonds of gp41 are reduced by P4HB/PDI, following binding to CD4 receptor.</text>
</comment>
<feature type="compositionally biased region" description="Basic and acidic residues" evidence="34">
    <location>
        <begin position="710"/>
        <end position="722"/>
    </location>
</feature>
<comment type="miscellaneous">
    <text evidence="32">HIV-1 lineages are divided in three main groups, M (for Major), O (for Outlier), and N (for New, or Non-M, Non-O). The vast majority of strains found worldwide belong to the group M. Group O seems to be endemic to and largely confined to Cameroon and neighboring countries in West Central Africa, where these viruses represent a small minority of HIV-1 strains. The group N is represented by a limited number of isolates from Cameroonian persons. The group M is further subdivided in 9 clades or subtypes (A to D, F to H, J and K).</text>
</comment>
<evidence type="ECO:0000256" key="2">
    <source>
        <dbReference type="ARBA" id="ARBA00004433"/>
    </source>
</evidence>
<feature type="transmembrane region" description="Helical" evidence="33">
    <location>
        <begin position="13"/>
        <end position="41"/>
    </location>
</feature>
<dbReference type="GO" id="GO:0044175">
    <property type="term" value="C:host cell endosome membrane"/>
    <property type="evidence" value="ECO:0007669"/>
    <property type="project" value="UniProtKB-SubCell"/>
</dbReference>
<dbReference type="SUPFAM" id="SSF58069">
    <property type="entry name" value="Virus ectodomain"/>
    <property type="match status" value="1"/>
</dbReference>
<reference evidence="37" key="1">
    <citation type="submission" date="2016-11" db="EMBL/GenBank/DDBJ databases">
        <title>Breast Milk and in utero Transmission of HIV-1 Selelct for Envelope Variants with Unique Molecular Signatures.</title>
        <authorList>
            <person name="Nakamura K.J."/>
            <person name="Heath L."/>
            <person name="Sobrera E.R."/>
            <person name="Wilkinson T.A."/>
            <person name="Semrau K."/>
            <person name="Kankasa C."/>
            <person name="Tobin N.H."/>
            <person name="Webb N.E."/>
            <person name="Lee B."/>
            <person name="Thea D.M."/>
            <person name="Kuhn L."/>
            <person name="Mullins J.I."/>
            <person name="Aldrovandi G.M."/>
        </authorList>
    </citation>
    <scope>NUCLEOTIDE SEQUENCE</scope>
    <source>
        <strain evidence="37">22M.PB.8812</strain>
    </source>
</reference>
<sequence length="847" mass="96612">MRVMGIQRNCQPWWIWGILGFWMLIMCNGGGDLWVTVYYGVPVWKEAKATLFCASDAKAYEKEVHNVWATHACVPTDPSPQEMFLENVTENFNMWKNDMVDQMHKDIISLWDQSLKPCVKLTPLCVTLTCKNVTKNSTNDNRDEMRNCSFNVTTELRDKRRVEYALFYKLDVVQLSEKNDTYRLINCDTSTVTQACPKVTFDPIPIHYCAPAGYAILKCNDETFNGTGPCNNVSTIQCTHGIKPVVSTQLLLNGSLATTDIVIRSENLTDNVKTIIVQLKDPVEIVCTRPGNNTRRSMRIGPGQTFYVTKDIIGDIRKAYCIINQTRWNETLQKVGEKLHEHFPNKTIEFKPHSGGDLEITTHSFNCRGEFFYCNTSNLFNSTYRPNSTYVSNSTSIILQCRIKQIINMWQEVGRAMYAPPIAGNITCKSNITGLLLTRDGGHNTTNKTEIFRPGGGDMRNNWRSELYKYKVVEIKPLGVAPTRAKRRVVEREKRAVGIGAVFLGFLGAAGSTMGAASITLTVQARQLLSGIVQQQGNLLRAIEAQQHMLQLTVWGIKQLQTRVVAIERYLKDQQLLGIWGCSGKLICTTAVPWNSSWSNKSEKDIWDNMTWMQWDREINNYTNTIYRLLEDSQNQQDKNEKDLLALDSWKNLWSWFDITNWLWYIRIFIMIVGGLIGLRIIFAVLSIVNRVRQGYSPLSFQTLTPNPRGPDRLGRIEEEGGEQDRDRSVRLVNGFLALAWDDLRSLCLFSYHQLRNFILIVARAVELLGRSSLKGIQRGWEALKYLGSLVQYWGLEIKKSAISLLDTIAIVVAERTDIILELIQRLCRAIHNIPRRIRQGFEAALL</sequence>
<feature type="region of interest" description="Fusion peptide" evidence="32">
    <location>
        <begin position="496"/>
        <end position="516"/>
    </location>
</feature>
<comment type="subcellular location">
    <molecule>Surface protein gp120</molecule>
    <subcellularLocation>
        <location evidence="32">Virion membrane</location>
        <topology evidence="32">Peripheral membrane protein</topology>
    </subcellularLocation>
    <subcellularLocation>
        <location evidence="32">Host cell membrane</location>
        <topology evidence="32">Peripheral membrane protein</topology>
    </subcellularLocation>
    <subcellularLocation>
        <location evidence="32">Host endosome membrane</location>
        <topology evidence="32">Single-pass type I membrane protein</topology>
    </subcellularLocation>
    <text evidence="32">The surface protein is not anchored to the viral envelope, but associates with the extravirion surface through its binding to TM. It is probably concentrated at the site of budding and incorporated into the virions possibly by contacts between the cytoplasmic tail of Env and the N-terminus of Gag.</text>
</comment>
<feature type="site" description="Cleavage; by host furin" evidence="32">
    <location>
        <begin position="495"/>
        <end position="496"/>
    </location>
</feature>
<comment type="function">
    <text evidence="32">Envelope glycoprotein gp160: Oligomerizes in the host endoplasmic reticulum into predominantly trimers. In a second time, gp160 transits in the host Golgi, where glycosylation is completed. The precursor is then proteolytically cleaved in the trans-Golgi and thereby activated by cellular furin or furin-like proteases to produce gp120 and gp41.</text>
</comment>
<comment type="domain">
    <text evidence="32 33">The 17 amino acids long immunosuppressive region is present in many retroviral envelope proteins. Synthetic peptides derived from this relatively conserved sequence inhibit immune function in vitro and in vivo.</text>
</comment>
<dbReference type="GO" id="GO:0039654">
    <property type="term" value="P:fusion of virus membrane with host endosome membrane"/>
    <property type="evidence" value="ECO:0007669"/>
    <property type="project" value="UniProtKB-UniRule"/>
</dbReference>
<keyword evidence="31 32" id="KW-1160">Virus entry into host cell</keyword>
<keyword evidence="15 32" id="KW-0053">Apoptosis</keyword>
<evidence type="ECO:0000256" key="23">
    <source>
        <dbReference type="ARBA" id="ARBA00023046"/>
    </source>
</evidence>
<keyword evidence="28 32" id="KW-0325">Glycoprotein</keyword>
<evidence type="ECO:0000256" key="4">
    <source>
        <dbReference type="ARBA" id="ARBA00004563"/>
    </source>
</evidence>
<feature type="short sequence motif" description="YXXL motif; contains endocytosis signal" evidence="32">
    <location>
        <begin position="696"/>
        <end position="699"/>
    </location>
</feature>
<dbReference type="GO" id="GO:0005198">
    <property type="term" value="F:structural molecule activity"/>
    <property type="evidence" value="ECO:0007669"/>
    <property type="project" value="UniProtKB-UniRule"/>
</dbReference>
<organism evidence="37">
    <name type="scientific">Human immunodeficiency virus type 1</name>
    <name type="common">HIV-1</name>
    <dbReference type="NCBI Taxonomy" id="11676"/>
    <lineage>
        <taxon>Viruses</taxon>
        <taxon>Riboviria</taxon>
        <taxon>Pararnavirae</taxon>
        <taxon>Artverviricota</taxon>
        <taxon>Revtraviricetes</taxon>
        <taxon>Ortervirales</taxon>
        <taxon>Retroviridae</taxon>
        <taxon>Orthoretrovirinae</taxon>
        <taxon>Lentivirus</taxon>
        <taxon>Lentivirus humimdef1</taxon>
    </lineage>
</organism>
<evidence type="ECO:0000256" key="29">
    <source>
        <dbReference type="ARBA" id="ARBA00023280"/>
    </source>
</evidence>
<dbReference type="InterPro" id="IPR000777">
    <property type="entry name" value="HIV1_Gp120"/>
</dbReference>
<dbReference type="Gene3D" id="1.10.287.210">
    <property type="match status" value="1"/>
</dbReference>
<feature type="transmembrane region" description="Helical" evidence="33">
    <location>
        <begin position="662"/>
        <end position="689"/>
    </location>
</feature>
<keyword evidence="29 32" id="KW-0899">Viral immunoevasion</keyword>
<feature type="chain" id="PRO_5023389472" description="Envelope glycoprotein gp160" evidence="32">
    <location>
        <begin position="32"/>
        <end position="847"/>
    </location>
</feature>
<feature type="region of interest" description="MPER; binding to GalCer" evidence="32">
    <location>
        <begin position="646"/>
        <end position="667"/>
    </location>
</feature>
<evidence type="ECO:0000256" key="11">
    <source>
        <dbReference type="ARBA" id="ARBA00022581"/>
    </source>
</evidence>
<keyword evidence="9 32" id="KW-1032">Host cell membrane</keyword>
<evidence type="ECO:0000256" key="3">
    <source>
        <dbReference type="ARBA" id="ARBA00004505"/>
    </source>
</evidence>
<evidence type="ECO:0000256" key="22">
    <source>
        <dbReference type="ARBA" id="ARBA00022989"/>
    </source>
</evidence>
<evidence type="ECO:0000256" key="34">
    <source>
        <dbReference type="SAM" id="MobiDB-lite"/>
    </source>
</evidence>
<evidence type="ECO:0000256" key="14">
    <source>
        <dbReference type="ARBA" id="ARBA00022692"/>
    </source>
</evidence>
<evidence type="ECO:0000256" key="1">
    <source>
        <dbReference type="ARBA" id="ARBA00004402"/>
    </source>
</evidence>
<feature type="coiled-coil region" evidence="32">
    <location>
        <begin position="617"/>
        <end position="651"/>
    </location>
</feature>
<evidence type="ECO:0000256" key="25">
    <source>
        <dbReference type="ARBA" id="ARBA00023136"/>
    </source>
</evidence>
<dbReference type="GO" id="GO:0019082">
    <property type="term" value="P:viral protein processing"/>
    <property type="evidence" value="ECO:0007669"/>
    <property type="project" value="UniProtKB-UniRule"/>
</dbReference>
<keyword evidence="17 32" id="KW-1161">Viral attachment to host cell</keyword>
<keyword evidence="22 32" id="KW-1133">Transmembrane helix</keyword>
<comment type="subcellular location">
    <subcellularLocation>
        <location evidence="3">Host cell membrane</location>
        <topology evidence="3">Peripheral membrane protein</topology>
    </subcellularLocation>
    <subcellularLocation>
        <location evidence="1">Host cell membrane</location>
        <topology evidence="1">Single-pass type I membrane protein</topology>
    </subcellularLocation>
    <subcellularLocation>
        <location evidence="2">Host endosome membrane</location>
        <topology evidence="2">Peripheral membrane protein</topology>
    </subcellularLocation>
    <subcellularLocation>
        <location evidence="5">Host endosome membrane</location>
        <topology evidence="5">Single-pass type I membrane protein</topology>
    </subcellularLocation>
    <subcellularLocation>
        <location evidence="6">Virion membrane</location>
        <topology evidence="6">Peripheral membrane protein</topology>
    </subcellularLocation>
    <subcellularLocation>
        <location evidence="4">Virion membrane</location>
        <topology evidence="4">Single-pass type I membrane protein</topology>
    </subcellularLocation>
</comment>
<dbReference type="GO" id="GO:0055036">
    <property type="term" value="C:virion membrane"/>
    <property type="evidence" value="ECO:0007669"/>
    <property type="project" value="UniProtKB-SubCell"/>
</dbReference>
<evidence type="ECO:0000256" key="10">
    <source>
        <dbReference type="ARBA" id="ARBA00022570"/>
    </source>
</evidence>
<keyword evidence="25 32" id="KW-0472">Membrane</keyword>
<evidence type="ECO:0000256" key="5">
    <source>
        <dbReference type="ARBA" id="ARBA00004578"/>
    </source>
</evidence>
<organismHost>
    <name type="scientific">Homo sapiens</name>
    <name type="common">Human</name>
    <dbReference type="NCBI Taxonomy" id="9606"/>
</organismHost>
<feature type="region of interest" description="Immunosuppression" evidence="32">
    <location>
        <begin position="558"/>
        <end position="576"/>
    </location>
</feature>
<dbReference type="GO" id="GO:0016020">
    <property type="term" value="C:membrane"/>
    <property type="evidence" value="ECO:0007669"/>
    <property type="project" value="UniProtKB-UniRule"/>
</dbReference>
<comment type="subcellular location">
    <molecule>Transmembrane protein gp41</molecule>
    <subcellularLocation>
        <location evidence="32">Virion membrane</location>
        <topology evidence="32">Single-pass type I membrane protein</topology>
    </subcellularLocation>
    <subcellularLocation>
        <location evidence="32">Host cell membrane</location>
        <topology evidence="32">Single-pass type I membrane protein</topology>
    </subcellularLocation>
    <subcellularLocation>
        <location evidence="32">Host endosome membrane</location>
        <topology evidence="32">Single-pass type I membrane protein</topology>
    </subcellularLocation>
    <text evidence="32">It is probably concentrated at the site of budding and incorporated into the virions possibly by contacts between the cytoplasmic tail of Env and the N-terminus of Gag.</text>
</comment>
<keyword evidence="23 32" id="KW-1039">Host endosome</keyword>
<evidence type="ECO:0000313" key="37">
    <source>
        <dbReference type="EMBL" id="API99084.1"/>
    </source>
</evidence>
<dbReference type="HAMAP" id="MF_04083">
    <property type="entry name" value="HIV_ENV"/>
    <property type="match status" value="1"/>
</dbReference>
<evidence type="ECO:0000256" key="31">
    <source>
        <dbReference type="ARBA" id="ARBA00023296"/>
    </source>
</evidence>
<evidence type="ECO:0000256" key="26">
    <source>
        <dbReference type="ARBA" id="ARBA00023139"/>
    </source>
</evidence>
<dbReference type="CDD" id="cd09909">
    <property type="entry name" value="HIV-1-like_HR1-HR2"/>
    <property type="match status" value="1"/>
</dbReference>
<keyword evidence="20 32" id="KW-0261">Viral envelope protein</keyword>
<feature type="chain" id="PRO_5023389473" description="Transmembrane protein gp41" evidence="32">
    <location>
        <begin position="496"/>
        <end position="847"/>
    </location>
</feature>
<feature type="transmembrane region" description="Helical" evidence="33">
    <location>
        <begin position="496"/>
        <end position="519"/>
    </location>
</feature>
<keyword evidence="30 32" id="KW-0449">Lipoprotein</keyword>
<feature type="disulfide bond" evidence="32">
    <location>
        <begin position="53"/>
        <end position="73"/>
    </location>
</feature>
<dbReference type="GO" id="GO:0019031">
    <property type="term" value="C:viral envelope"/>
    <property type="evidence" value="ECO:0007669"/>
    <property type="project" value="UniProtKB-KW"/>
</dbReference>
<keyword evidence="16 32" id="KW-0732">Signal</keyword>
<evidence type="ECO:0000256" key="21">
    <source>
        <dbReference type="ARBA" id="ARBA00022890"/>
    </source>
</evidence>
<evidence type="ECO:0000256" key="19">
    <source>
        <dbReference type="ARBA" id="ARBA00022870"/>
    </source>
</evidence>
<comment type="PTM">
    <text evidence="32">Highly glycosylated by host. The high number of glycan on the protein is reffered to as 'glycan shield' because it contributes to hide protein sequence from adaptive immune system.</text>
</comment>
<evidence type="ECO:0000256" key="28">
    <source>
        <dbReference type="ARBA" id="ARBA00023180"/>
    </source>
</evidence>
<evidence type="ECO:0000256" key="33">
    <source>
        <dbReference type="RuleBase" id="RU363095"/>
    </source>
</evidence>